<comment type="catalytic activity">
    <reaction evidence="19">
        <text>ATP + H2O = ADP + phosphate + H(+)</text>
        <dbReference type="Rhea" id="RHEA:13065"/>
        <dbReference type="ChEBI" id="CHEBI:15377"/>
        <dbReference type="ChEBI" id="CHEBI:15378"/>
        <dbReference type="ChEBI" id="CHEBI:30616"/>
        <dbReference type="ChEBI" id="CHEBI:43474"/>
        <dbReference type="ChEBI" id="CHEBI:456216"/>
        <dbReference type="EC" id="3.6.4.13"/>
    </reaction>
</comment>
<feature type="compositionally biased region" description="Polar residues" evidence="22">
    <location>
        <begin position="1834"/>
        <end position="1844"/>
    </location>
</feature>
<keyword evidence="14" id="KW-0809">Transit peptide</keyword>
<dbReference type="FunFam" id="3.40.50.10810:FF:000005">
    <property type="entry name" value="Photoperiod-independent early flowering 1"/>
    <property type="match status" value="1"/>
</dbReference>
<keyword evidence="8 20" id="KW-0227">DNA damage</keyword>
<dbReference type="SUPFAM" id="SSF46934">
    <property type="entry name" value="UBA-like"/>
    <property type="match status" value="1"/>
</dbReference>
<evidence type="ECO:0000256" key="5">
    <source>
        <dbReference type="ARBA" id="ARBA00022528"/>
    </source>
</evidence>
<dbReference type="InterPro" id="IPR011709">
    <property type="entry name" value="DEAD-box_helicase_OB_fold"/>
</dbReference>
<dbReference type="GO" id="GO:0006338">
    <property type="term" value="P:chromatin remodeling"/>
    <property type="evidence" value="ECO:0007669"/>
    <property type="project" value="UniProtKB-UniRule"/>
</dbReference>
<dbReference type="Pfam" id="PF13892">
    <property type="entry name" value="DBINO"/>
    <property type="match status" value="1"/>
</dbReference>
<evidence type="ECO:0000256" key="21">
    <source>
        <dbReference type="SAM" id="Coils"/>
    </source>
</evidence>
<evidence type="ECO:0000256" key="17">
    <source>
        <dbReference type="ARBA" id="ARBA00023204"/>
    </source>
</evidence>
<dbReference type="PROSITE" id="PS51413">
    <property type="entry name" value="DBINO"/>
    <property type="match status" value="1"/>
</dbReference>
<dbReference type="InterPro" id="IPR000330">
    <property type="entry name" value="SNF2_N"/>
</dbReference>
<feature type="domain" description="Helicase ATP-binding" evidence="23">
    <location>
        <begin position="760"/>
        <end position="932"/>
    </location>
</feature>
<keyword evidence="18" id="KW-0539">Nucleus</keyword>
<keyword evidence="16" id="KW-0010">Activator</keyword>
<dbReference type="Proteomes" id="UP000183567">
    <property type="component" value="Unassembled WGS sequence"/>
</dbReference>
<evidence type="ECO:0000256" key="16">
    <source>
        <dbReference type="ARBA" id="ARBA00023159"/>
    </source>
</evidence>
<dbReference type="InterPro" id="IPR011545">
    <property type="entry name" value="DEAD/DEAH_box_helicase_dom"/>
</dbReference>
<dbReference type="FunFam" id="1.20.120.1080:FF:000002">
    <property type="entry name" value="Putative ATP-dependent RNA helicase DHX36"/>
    <property type="match status" value="1"/>
</dbReference>
<feature type="compositionally biased region" description="Basic and acidic residues" evidence="22">
    <location>
        <begin position="103"/>
        <end position="113"/>
    </location>
</feature>
<evidence type="ECO:0000256" key="20">
    <source>
        <dbReference type="RuleBase" id="RU368001"/>
    </source>
</evidence>
<comment type="caution">
    <text evidence="26">The sequence shown here is derived from an EMBL/GenBank/DDBJ whole genome shotgun (WGS) entry which is preliminary data.</text>
</comment>
<reference evidence="26 27" key="1">
    <citation type="submission" date="2016-03" db="EMBL/GenBank/DDBJ databases">
        <title>Comparative genomics of the ectomycorrhizal sister species Rhizopogon vinicolor and Rhizopogon vesiculosus (Basidiomycota: Boletales) reveals a divergence of the mating type B locus.</title>
        <authorList>
            <person name="Mujic A.B."/>
            <person name="Kuo A."/>
            <person name="Tritt A."/>
            <person name="Lipzen A."/>
            <person name="Chen C."/>
            <person name="Johnson J."/>
            <person name="Sharma A."/>
            <person name="Barry K."/>
            <person name="Grigoriev I.V."/>
            <person name="Spatafora J.W."/>
        </authorList>
    </citation>
    <scope>NUCLEOTIDE SEQUENCE [LARGE SCALE GENOMIC DNA]</scope>
    <source>
        <strain evidence="26 27">AM-OR11-056</strain>
    </source>
</reference>
<evidence type="ECO:0000256" key="19">
    <source>
        <dbReference type="ARBA" id="ARBA00047984"/>
    </source>
</evidence>
<dbReference type="InterPro" id="IPR038718">
    <property type="entry name" value="SNF2-like_sf"/>
</dbReference>
<evidence type="ECO:0000256" key="18">
    <source>
        <dbReference type="ARBA" id="ARBA00023242"/>
    </source>
</evidence>
<comment type="domain">
    <text evidence="20">The DBINO region is involved in binding to DNA.</text>
</comment>
<evidence type="ECO:0000259" key="23">
    <source>
        <dbReference type="PROSITE" id="PS51192"/>
    </source>
</evidence>
<evidence type="ECO:0000256" key="6">
    <source>
        <dbReference type="ARBA" id="ARBA00022640"/>
    </source>
</evidence>
<dbReference type="InterPro" id="IPR014001">
    <property type="entry name" value="Helicase_ATP-bd"/>
</dbReference>
<feature type="compositionally biased region" description="Polar residues" evidence="22">
    <location>
        <begin position="39"/>
        <end position="51"/>
    </location>
</feature>
<evidence type="ECO:0000256" key="15">
    <source>
        <dbReference type="ARBA" id="ARBA00023125"/>
    </source>
</evidence>
<evidence type="ECO:0000256" key="8">
    <source>
        <dbReference type="ARBA" id="ARBA00022763"/>
    </source>
</evidence>
<organism evidence="26 27">
    <name type="scientific">Rhizopogon vesiculosus</name>
    <dbReference type="NCBI Taxonomy" id="180088"/>
    <lineage>
        <taxon>Eukaryota</taxon>
        <taxon>Fungi</taxon>
        <taxon>Dikarya</taxon>
        <taxon>Basidiomycota</taxon>
        <taxon>Agaricomycotina</taxon>
        <taxon>Agaricomycetes</taxon>
        <taxon>Agaricomycetidae</taxon>
        <taxon>Boletales</taxon>
        <taxon>Suillineae</taxon>
        <taxon>Rhizopogonaceae</taxon>
        <taxon>Rhizopogon</taxon>
    </lineage>
</organism>
<feature type="coiled-coil region" evidence="21">
    <location>
        <begin position="564"/>
        <end position="603"/>
    </location>
</feature>
<evidence type="ECO:0000256" key="14">
    <source>
        <dbReference type="ARBA" id="ARBA00022946"/>
    </source>
</evidence>
<evidence type="ECO:0000256" key="4">
    <source>
        <dbReference type="ARBA" id="ARBA00019805"/>
    </source>
</evidence>
<feature type="domain" description="DBINO" evidence="25">
    <location>
        <begin position="492"/>
        <end position="617"/>
    </location>
</feature>
<dbReference type="SMART" id="SM00490">
    <property type="entry name" value="HELICc"/>
    <property type="match status" value="2"/>
</dbReference>
<accession>A0A1J8QG89</accession>
<dbReference type="Pfam" id="PF00271">
    <property type="entry name" value="Helicase_C"/>
    <property type="match status" value="2"/>
</dbReference>
<comment type="subcellular location">
    <subcellularLocation>
        <location evidence="1 20">Nucleus</location>
    </subcellularLocation>
    <subcellularLocation>
        <location evidence="2">Plastid</location>
        <location evidence="2">Chloroplast</location>
    </subcellularLocation>
</comment>
<dbReference type="SMART" id="SM00487">
    <property type="entry name" value="DEXDc"/>
    <property type="match status" value="2"/>
</dbReference>
<dbReference type="InterPro" id="IPR001650">
    <property type="entry name" value="Helicase_C-like"/>
</dbReference>
<dbReference type="FunFam" id="3.40.50.300:FF:000819">
    <property type="entry name" value="ATP dependent RNA helicase, putative"/>
    <property type="match status" value="1"/>
</dbReference>
<feature type="region of interest" description="Disordered" evidence="22">
    <location>
        <begin position="1814"/>
        <end position="1873"/>
    </location>
</feature>
<keyword evidence="13" id="KW-0694">RNA-binding</keyword>
<evidence type="ECO:0000256" key="7">
    <source>
        <dbReference type="ARBA" id="ARBA00022741"/>
    </source>
</evidence>
<feature type="compositionally biased region" description="Basic residues" evidence="22">
    <location>
        <begin position="157"/>
        <end position="168"/>
    </location>
</feature>
<comment type="subunit">
    <text evidence="20">Component of the INO80 chromatin-remodeling complex.</text>
</comment>
<feature type="region of interest" description="Disordered" evidence="22">
    <location>
        <begin position="1514"/>
        <end position="1672"/>
    </location>
</feature>
<keyword evidence="5" id="KW-0150">Chloroplast</keyword>
<dbReference type="EMBL" id="LVVM01005376">
    <property type="protein sequence ID" value="OJA10764.1"/>
    <property type="molecule type" value="Genomic_DNA"/>
</dbReference>
<evidence type="ECO:0000256" key="12">
    <source>
        <dbReference type="ARBA" id="ARBA00022853"/>
    </source>
</evidence>
<dbReference type="InterPro" id="IPR027417">
    <property type="entry name" value="P-loop_NTPase"/>
</dbReference>
<protein>
    <recommendedName>
        <fullName evidence="4 20">Chromatin-remodeling ATPase INO80</fullName>
        <ecNumber evidence="20">3.6.4.-</ecNumber>
    </recommendedName>
</protein>
<dbReference type="CDD" id="cd18791">
    <property type="entry name" value="SF2_C_RHA"/>
    <property type="match status" value="1"/>
</dbReference>
<keyword evidence="9 20" id="KW-0378">Hydrolase</keyword>
<dbReference type="GO" id="GO:0016887">
    <property type="term" value="F:ATP hydrolysis activity"/>
    <property type="evidence" value="ECO:0007669"/>
    <property type="project" value="TreeGrafter"/>
</dbReference>
<feature type="compositionally biased region" description="Pro residues" evidence="22">
    <location>
        <begin position="1847"/>
        <end position="1869"/>
    </location>
</feature>
<dbReference type="CDD" id="cd18793">
    <property type="entry name" value="SF2_C_SNF"/>
    <property type="match status" value="1"/>
</dbReference>
<comment type="similarity">
    <text evidence="3">Belongs to the SNF2/RAD54 helicase family. SWR1 subfamily.</text>
</comment>
<dbReference type="SMART" id="SM00847">
    <property type="entry name" value="HA2"/>
    <property type="match status" value="1"/>
</dbReference>
<dbReference type="InterPro" id="IPR049730">
    <property type="entry name" value="SNF2/RAD54-like_C"/>
</dbReference>
<dbReference type="OrthoDB" id="5600252at2759"/>
<dbReference type="PANTHER" id="PTHR45685:SF2">
    <property type="entry name" value="CHROMATIN-REMODELING ATPASE INO80"/>
    <property type="match status" value="1"/>
</dbReference>
<dbReference type="GO" id="GO:0005524">
    <property type="term" value="F:ATP binding"/>
    <property type="evidence" value="ECO:0007669"/>
    <property type="project" value="UniProtKB-UniRule"/>
</dbReference>
<evidence type="ECO:0000259" key="24">
    <source>
        <dbReference type="PROSITE" id="PS51194"/>
    </source>
</evidence>
<dbReference type="STRING" id="180088.A0A1J8QG89"/>
<dbReference type="SUPFAM" id="SSF52540">
    <property type="entry name" value="P-loop containing nucleoside triphosphate hydrolases"/>
    <property type="match status" value="3"/>
</dbReference>
<dbReference type="FunFam" id="3.40.50.300:FF:000500">
    <property type="entry name" value="ATP-dependent RNA helicase DHX29"/>
    <property type="match status" value="1"/>
</dbReference>
<dbReference type="InterPro" id="IPR007502">
    <property type="entry name" value="Helicase-assoc_dom"/>
</dbReference>
<keyword evidence="6" id="KW-0934">Plastid</keyword>
<dbReference type="Pfam" id="PF00270">
    <property type="entry name" value="DEAD"/>
    <property type="match status" value="1"/>
</dbReference>
<evidence type="ECO:0000256" key="22">
    <source>
        <dbReference type="SAM" id="MobiDB-lite"/>
    </source>
</evidence>
<dbReference type="GO" id="GO:0006281">
    <property type="term" value="P:DNA repair"/>
    <property type="evidence" value="ECO:0007669"/>
    <property type="project" value="UniProtKB-UniRule"/>
</dbReference>
<keyword evidence="15 20" id="KW-0238">DNA-binding</keyword>
<evidence type="ECO:0000256" key="13">
    <source>
        <dbReference type="ARBA" id="ARBA00022884"/>
    </source>
</evidence>
<keyword evidence="11 20" id="KW-0067">ATP-binding</keyword>
<dbReference type="PANTHER" id="PTHR45685">
    <property type="entry name" value="HELICASE SRCAP-RELATED"/>
    <property type="match status" value="1"/>
</dbReference>
<dbReference type="Pfam" id="PF21010">
    <property type="entry name" value="HA2_C"/>
    <property type="match status" value="1"/>
</dbReference>
<feature type="domain" description="Helicase C-terminal" evidence="24">
    <location>
        <begin position="2558"/>
        <end position="2735"/>
    </location>
</feature>
<evidence type="ECO:0000256" key="10">
    <source>
        <dbReference type="ARBA" id="ARBA00022806"/>
    </source>
</evidence>
<feature type="compositionally biased region" description="Basic residues" evidence="22">
    <location>
        <begin position="1580"/>
        <end position="1600"/>
    </location>
</feature>
<evidence type="ECO:0000256" key="11">
    <source>
        <dbReference type="ARBA" id="ARBA00022840"/>
    </source>
</evidence>
<keyword evidence="7" id="KW-0547">Nucleotide-binding</keyword>
<feature type="domain" description="Helicase ATP-binding" evidence="23">
    <location>
        <begin position="2280"/>
        <end position="2458"/>
    </location>
</feature>
<feature type="region of interest" description="Disordered" evidence="22">
    <location>
        <begin position="371"/>
        <end position="424"/>
    </location>
</feature>
<dbReference type="Gene3D" id="1.20.120.1080">
    <property type="match status" value="1"/>
</dbReference>
<keyword evidence="27" id="KW-1185">Reference proteome</keyword>
<feature type="region of interest" description="Disordered" evidence="22">
    <location>
        <begin position="1"/>
        <end position="201"/>
    </location>
</feature>
<comment type="function">
    <text evidence="20">ATPase component of the INO80 complex which remodels chromatin by shifting nucleosomes and is involved in DNA repair.</text>
</comment>
<dbReference type="InterPro" id="IPR009060">
    <property type="entry name" value="UBA-like_sf"/>
</dbReference>
<name>A0A1J8QG89_9AGAM</name>
<evidence type="ECO:0000256" key="1">
    <source>
        <dbReference type="ARBA" id="ARBA00004123"/>
    </source>
</evidence>
<dbReference type="EC" id="3.6.4.-" evidence="20"/>
<proteinExistence type="inferred from homology"/>
<feature type="compositionally biased region" description="Basic and acidic residues" evidence="22">
    <location>
        <begin position="1814"/>
        <end position="1825"/>
    </location>
</feature>
<keyword evidence="10" id="KW-0347">Helicase</keyword>
<keyword evidence="21" id="KW-0175">Coiled coil</keyword>
<gene>
    <name evidence="26" type="ORF">AZE42_00295</name>
</gene>
<dbReference type="CDD" id="cd17917">
    <property type="entry name" value="DEXHc_RHA-like"/>
    <property type="match status" value="1"/>
</dbReference>
<feature type="domain" description="Helicase C-terminal" evidence="24">
    <location>
        <begin position="1342"/>
        <end position="1492"/>
    </location>
</feature>
<feature type="region of interest" description="Disordered" evidence="22">
    <location>
        <begin position="324"/>
        <end position="359"/>
    </location>
</feature>
<dbReference type="Gene3D" id="3.40.50.300">
    <property type="entry name" value="P-loop containing nucleotide triphosphate hydrolases"/>
    <property type="match status" value="4"/>
</dbReference>
<evidence type="ECO:0000256" key="9">
    <source>
        <dbReference type="ARBA" id="ARBA00022801"/>
    </source>
</evidence>
<dbReference type="GO" id="GO:0042393">
    <property type="term" value="F:histone binding"/>
    <property type="evidence" value="ECO:0007669"/>
    <property type="project" value="TreeGrafter"/>
</dbReference>
<evidence type="ECO:0000256" key="3">
    <source>
        <dbReference type="ARBA" id="ARBA00009220"/>
    </source>
</evidence>
<feature type="compositionally biased region" description="Basic and acidic residues" evidence="22">
    <location>
        <begin position="1644"/>
        <end position="1654"/>
    </location>
</feature>
<dbReference type="Gene3D" id="3.40.50.10810">
    <property type="entry name" value="Tandem AAA-ATPase domain"/>
    <property type="match status" value="1"/>
</dbReference>
<dbReference type="Pfam" id="PF07717">
    <property type="entry name" value="OB_NTP_bind"/>
    <property type="match status" value="1"/>
</dbReference>
<dbReference type="GO" id="GO:0031011">
    <property type="term" value="C:Ino80 complex"/>
    <property type="evidence" value="ECO:0007669"/>
    <property type="project" value="UniProtKB-UniRule"/>
</dbReference>
<dbReference type="Pfam" id="PF00176">
    <property type="entry name" value="SNF2-rel_dom"/>
    <property type="match status" value="1"/>
</dbReference>
<evidence type="ECO:0000259" key="25">
    <source>
        <dbReference type="PROSITE" id="PS51413"/>
    </source>
</evidence>
<dbReference type="PROSITE" id="PS51194">
    <property type="entry name" value="HELICASE_CTER"/>
    <property type="match status" value="2"/>
</dbReference>
<dbReference type="InterPro" id="IPR050520">
    <property type="entry name" value="INO80/SWR1_helicase"/>
</dbReference>
<evidence type="ECO:0000256" key="2">
    <source>
        <dbReference type="ARBA" id="ARBA00004229"/>
    </source>
</evidence>
<dbReference type="PROSITE" id="PS51192">
    <property type="entry name" value="HELICASE_ATP_BIND_1"/>
    <property type="match status" value="2"/>
</dbReference>
<dbReference type="GO" id="GO:0003724">
    <property type="term" value="F:RNA helicase activity"/>
    <property type="evidence" value="ECO:0007669"/>
    <property type="project" value="UniProtKB-EC"/>
</dbReference>
<feature type="compositionally biased region" description="Basic and acidic residues" evidence="22">
    <location>
        <begin position="189"/>
        <end position="198"/>
    </location>
</feature>
<evidence type="ECO:0000313" key="26">
    <source>
        <dbReference type="EMBL" id="OJA10764.1"/>
    </source>
</evidence>
<keyword evidence="17 20" id="KW-0234">DNA repair</keyword>
<dbReference type="GO" id="GO:0003677">
    <property type="term" value="F:DNA binding"/>
    <property type="evidence" value="ECO:0007669"/>
    <property type="project" value="UniProtKB-UniRule"/>
</dbReference>
<dbReference type="InterPro" id="IPR020838">
    <property type="entry name" value="DBINO"/>
</dbReference>
<keyword evidence="12" id="KW-0156">Chromatin regulator</keyword>
<sequence>MSLSRILNDEPPPARKSTSSRGAAIDPSLADVSPHSHATAMSSPHPQTFRRSPSPFGEQPPLPRGYSYQTSSYQGAGGWDPYSGDYVQGEIFPLGPGGNYYPQRERDEQHHPPPPESRAPSVGAYYKEGENEPTPRKRRKPAPPDDDPDYQPPTAKRPPRRNPPRAKAHRPESPLMEGTDSALAAQEYHQTEEERRLASSDLSDCEEVWIADLSDYIVETHLRQRKVESWFDASVLERNSSTALTLSRHYVSRIARMPLPPPTPPPMPPSVEDELLSTLHTSPPPDPYDYRASNGYEPFRAEDAAQMVEDSYLGRNQKRKDALKRVADGAVSDESSDLEVPVSSRNKPAAKRRKVDKDSASIADEFERSVGGLSPSKFASSKAKGKGKQSLLREPSLDSVVPSATPKGRRRGGGKKILPPDTLEGLGMGSAAGSIAGDVTPSASRPVSPALTATSVVYELDEVVPPLRRAKKVDENAMAKRLKSLEEAQKKVWTNIARRDVAKVYKYAAMGHHARQSQLKRLAMLSSIQARRPFTRTAKAQKDIQAKGKRLMREMLVFWKKNEREEREVRRREQKEAIDRAKIEEEKREAARQARKLEFLISQTELYSHFVGNKLKTSEVQGDTPETSTPVGATLEDVDPAVLQEIDFDDEDQTNLHRHARHNAQEAIVLARQRAQQFDTQSALDRKTNEALRLAKAQAHIRGEDDLGSGTSTTPLVDLDSDELNFQNPTSLTGELTIKQPKMLMAQLKEYQLKGLNWLATLYEQGINGILADEMGLGKTVQSISLLAYLAEVHDIWGPFLVVAPASTLHNWQQEITRFVPGLKALPYWGNVKDRTTLRKFWSKKEISYNKDAPFHVLITSYQLVTQDQQYFQRVKWQYMILDEAQNIKNASSVRWKTLLGFQCRNRLLLTGTPIQNSMQGDLFDSHDEFNEWFSKDIENAAENKGSKLNERQLRRLHMILKPFMLRRVKRHVQNELSEKVFIKPHSLRSERSRCAQIEIDHYVDLSSRQRALYRALLANVSVVDLLEKAANIGDAESARSLMNLVMQFRKVCNHPELFERADVIAPLSFSRFGQSGPLNREGDFIALPYSTRNPIEYQIPELFYQNGGLIDVPSEKPGLRTDCANTLFNIWSTEYIYRSMLDEVEGSPAFAFLRLLNTTPSDVHSLKVSSFMHNWLRAREEENKIVEDRGISSEEEFAAHACTRTFSITPRLPFSMDTAEGLPHLLDISATAWQVSNLGRPALKWFVPPAVAPPISLYCTDRTFMEHQARLLEAPMESLAIYGLPQHLRDSPTIDQAFHNLVPGLPSAGLVGSSPADQLPSSSMQIPEAKRLIYDSAKLARLDSLLQELKAGDHRVLIYFQMTRMMDLMEEYLIYRQYKYLRLDGSSKLEDRRDMVIDWQTRPDIFIFILSTRAGGLGINLTAADTVIFYDHDWNPSNDAQAMDRAHRLGQTRQVTVYRLITKGTIDERIIQLARVKKDVQDIVVGNKNFTDVTKPSEIVQLLLNDDQLASIDNSNASSAPSKKAGKRAVGASEGSSDAMRDLWNEEGDDFFGHSINNSGATAPPEGGEEEEGTAAPAKGKKRKAAAARPRKTTGKGNKKRQDTGTGDVTPIVDAESGEMAKKKKTQLKPVARGFATTSVPKKVVENEQKPDDTANSTAEETPISGSSHSSVVAQVQADAPDHSFDPDKVEEQSLQNLVDKYQEKTEKETLRTIKALEVDRRFSKTLPSLQVDSALIDRILKLNSESPDCERKLLEEPEEKTVTRLGITYGVLRRLGFSQDRVDECLRAIQGVDLEEAYEWLFVHCSEEELEEKVGDDLDDSKTSRRKRKELQSPTTRSPLQISTPLPPSPAPTRSPLRTPPALPPSVPTVTSKLDANAPVFVPARQQPASDKDLLKGRALAYAESPGSTPSRGSSPDMDDLVAEYIRIKMQITDLTARGKPAATYDPALVQRLQEKLKAVKSHYFFDERDAETRYRSERAKADAFLLQSRLRGSSPKLPAIPEKKLEKPFSVVPNLEAKDAPIPSDISDIFDQHEDGLGGILEILDTLPSEVAGEQGTTIRVRDMVLPKHWSSKTPKTLLVELVFKVDRYAAVTYSIVSGPSRAKRASVMVNWEGRKTDEWVMSDVACHTEAQAEYYIATLALHAITFPATDGFAVGSSGALANHTSFRLLPPVFRDLWDELETGRKLREDLINRQVWANMRNIVEQKIDARPPLTEKSTRVNIEVRDSTPVRLPPRNNIGSDQIIADFRARQMRPAYQEMLHHRNQLPIAKYRDEILSILDRSQILVLSGETGCGKSTQVPAFILEDQLARGLHCKIYCTEPRRISAVSLAQRVSRELGDSAGAVGTSSSLVGYSIRLESNTTRYTRLAYVTNGIALRMLEGGTGPNGQGTAFDEITHIIIDEVHERSIESDFLLIVLKSLLSQRSDLKIILMSATMDADKLSNYFGGCPTLHVPGRTFPVDVRFLEDAIEFSGWSIQENSPYAVHLRGKSQKNRNRIEWDEETVYDHDDEETLVNGEQETSRQPMKPEKRYSYQTINTVNLLDERAIPYELILRLLECLCFEDEECHYFSAAILIFMPGLGEIRRMNDLIAEHPAFGDEHSFRVYPLHSTLSNENQSAVFDIPPPGVRKIVIATNIAETGITIPDITCVIDTGKHREMRFDEKRQLSRLVETFVAKSNAAQRRGRAGRVQNGLCFHLFTKIRHDTLLADHPLPEMMRLSLSDLALRIKIMKVKIGNSIEDVLSRALDPPTPINVQRAISALVEVRALTQSEDITPMGRLLSTLPTDVHLGKFLLTAVSFRCLDPALTIAAALSSKSPFIVPMGMEQEADRAKNSFRVDNSDFLTIHNAFSSWRRASENPSFVRKFCRVNFLSHQNLQQIEELRQQFLGFLVDSSFITVDRSFVRELSRARFGRNRTRFVNIPPSLDINGSNIALVNSALTAGLYSKVLAIDSTSGQMRTISNNQPASFHPTSVNFGRRPADFGANHLVYFTLMHSKKMYAWETGPIDDLAIVLLCGESEFKLASNMLSVDRKIRYQLTPKANVALKILRQHLTTILAQQLRGRPLTEPQVLWYDLAIAALGKIKLESGDDNTKLMIKMA</sequence>
<dbReference type="GO" id="GO:0003723">
    <property type="term" value="F:RNA binding"/>
    <property type="evidence" value="ECO:0007669"/>
    <property type="project" value="UniProtKB-KW"/>
</dbReference>
<evidence type="ECO:0000313" key="27">
    <source>
        <dbReference type="Proteomes" id="UP000183567"/>
    </source>
</evidence>